<proteinExistence type="predicted"/>
<feature type="region of interest" description="Disordered" evidence="1">
    <location>
        <begin position="1"/>
        <end position="29"/>
    </location>
</feature>
<evidence type="ECO:0000256" key="1">
    <source>
        <dbReference type="SAM" id="MobiDB-lite"/>
    </source>
</evidence>
<dbReference type="RefSeq" id="WP_338886387.1">
    <property type="nucleotide sequence ID" value="NZ_CP147846.1"/>
</dbReference>
<name>A0ABZ2PGG3_9NOCA</name>
<feature type="compositionally biased region" description="Polar residues" evidence="1">
    <location>
        <begin position="1"/>
        <end position="14"/>
    </location>
</feature>
<organism evidence="2 3">
    <name type="scientific">Rhodococcus sovatensis</name>
    <dbReference type="NCBI Taxonomy" id="1805840"/>
    <lineage>
        <taxon>Bacteria</taxon>
        <taxon>Bacillati</taxon>
        <taxon>Actinomycetota</taxon>
        <taxon>Actinomycetes</taxon>
        <taxon>Mycobacteriales</taxon>
        <taxon>Nocardiaceae</taxon>
        <taxon>Rhodococcus</taxon>
    </lineage>
</organism>
<accession>A0ABZ2PGG3</accession>
<dbReference type="EMBL" id="CP147846">
    <property type="protein sequence ID" value="WXG66958.1"/>
    <property type="molecule type" value="Genomic_DNA"/>
</dbReference>
<sequence length="150" mass="17088">MNNNRTSTDRQTPSPEHRRPPAMSDESISAVGKVSEALETIERARGHLYSFHQLIGHADLQLGEAVDALRDAGHAEQADRLSTEMIGRNAIDGRWSFQIVEEFDDLYWSAFRSHEKQVREELQDGKRHVFEAEMKESRRTHGKPGHEATP</sequence>
<protein>
    <submittedName>
        <fullName evidence="2">Uncharacterized protein</fullName>
    </submittedName>
</protein>
<dbReference type="Proteomes" id="UP001432000">
    <property type="component" value="Chromosome"/>
</dbReference>
<evidence type="ECO:0000313" key="3">
    <source>
        <dbReference type="Proteomes" id="UP001432000"/>
    </source>
</evidence>
<feature type="region of interest" description="Disordered" evidence="1">
    <location>
        <begin position="131"/>
        <end position="150"/>
    </location>
</feature>
<evidence type="ECO:0000313" key="2">
    <source>
        <dbReference type="EMBL" id="WXG66958.1"/>
    </source>
</evidence>
<reference evidence="2 3" key="1">
    <citation type="submission" date="2024-03" db="EMBL/GenBank/DDBJ databases">
        <title>Natural products discovery in diverse microorganisms through a two-stage MS feature dereplication strategy.</title>
        <authorList>
            <person name="Zhang R."/>
        </authorList>
    </citation>
    <scope>NUCLEOTIDE SEQUENCE [LARGE SCALE GENOMIC DNA]</scope>
    <source>
        <strain evidence="2 3">18930</strain>
    </source>
</reference>
<keyword evidence="3" id="KW-1185">Reference proteome</keyword>
<gene>
    <name evidence="2" type="ORF">WDS16_17000</name>
</gene>